<dbReference type="PROSITE" id="PS51294">
    <property type="entry name" value="HTH_MYB"/>
    <property type="match status" value="1"/>
</dbReference>
<keyword evidence="5" id="KW-1185">Reference proteome</keyword>
<comment type="subcellular location">
    <subcellularLocation>
        <location evidence="1">Nucleus</location>
    </subcellularLocation>
</comment>
<organism evidence="4 5">
    <name type="scientific">Fraxinus pennsylvanica</name>
    <dbReference type="NCBI Taxonomy" id="56036"/>
    <lineage>
        <taxon>Eukaryota</taxon>
        <taxon>Viridiplantae</taxon>
        <taxon>Streptophyta</taxon>
        <taxon>Embryophyta</taxon>
        <taxon>Tracheophyta</taxon>
        <taxon>Spermatophyta</taxon>
        <taxon>Magnoliopsida</taxon>
        <taxon>eudicotyledons</taxon>
        <taxon>Gunneridae</taxon>
        <taxon>Pentapetalae</taxon>
        <taxon>asterids</taxon>
        <taxon>lamiids</taxon>
        <taxon>Lamiales</taxon>
        <taxon>Oleaceae</taxon>
        <taxon>Oleeae</taxon>
        <taxon>Fraxinus</taxon>
    </lineage>
</organism>
<evidence type="ECO:0000259" key="3">
    <source>
        <dbReference type="PROSITE" id="PS51294"/>
    </source>
</evidence>
<dbReference type="InterPro" id="IPR017930">
    <property type="entry name" value="Myb_dom"/>
</dbReference>
<evidence type="ECO:0000313" key="5">
    <source>
        <dbReference type="Proteomes" id="UP000834106"/>
    </source>
</evidence>
<gene>
    <name evidence="4" type="ORF">FPE_LOCUS19923</name>
</gene>
<accession>A0AAD1ZMG3</accession>
<dbReference type="SUPFAM" id="SSF46689">
    <property type="entry name" value="Homeodomain-like"/>
    <property type="match status" value="1"/>
</dbReference>
<sequence>MLLAGVLKLAGMRRCGKSCRLRWTNYLCPDLKRGLLTEAEEQLVIDLHASIGNRYIYCTEAEEQLVIDLHASIGNRSEVVGFSYPCEAKFIFLQNLYELKINPVQSSIFTES</sequence>
<keyword evidence="2" id="KW-0539">Nucleus</keyword>
<dbReference type="Proteomes" id="UP000834106">
    <property type="component" value="Chromosome 12"/>
</dbReference>
<dbReference type="Gene3D" id="1.10.10.60">
    <property type="entry name" value="Homeodomain-like"/>
    <property type="match status" value="1"/>
</dbReference>
<evidence type="ECO:0000256" key="2">
    <source>
        <dbReference type="ARBA" id="ARBA00023242"/>
    </source>
</evidence>
<dbReference type="PANTHER" id="PTHR10641:SF1416">
    <property type="entry name" value="PROTEIN ODORANT1"/>
    <property type="match status" value="1"/>
</dbReference>
<feature type="domain" description="HTH myb-type" evidence="3">
    <location>
        <begin position="1"/>
        <end position="31"/>
    </location>
</feature>
<evidence type="ECO:0000313" key="4">
    <source>
        <dbReference type="EMBL" id="CAI9772493.1"/>
    </source>
</evidence>
<dbReference type="InterPro" id="IPR015495">
    <property type="entry name" value="Myb_TF_plants"/>
</dbReference>
<protein>
    <recommendedName>
        <fullName evidence="3">HTH myb-type domain-containing protein</fullName>
    </recommendedName>
</protein>
<dbReference type="PANTHER" id="PTHR10641">
    <property type="entry name" value="MYB FAMILY TRANSCRIPTION FACTOR"/>
    <property type="match status" value="1"/>
</dbReference>
<reference evidence="4" key="1">
    <citation type="submission" date="2023-05" db="EMBL/GenBank/DDBJ databases">
        <authorList>
            <person name="Huff M."/>
        </authorList>
    </citation>
    <scope>NUCLEOTIDE SEQUENCE</scope>
</reference>
<dbReference type="InterPro" id="IPR009057">
    <property type="entry name" value="Homeodomain-like_sf"/>
</dbReference>
<dbReference type="AlphaFoldDB" id="A0AAD1ZMG3"/>
<dbReference type="EMBL" id="OU503047">
    <property type="protein sequence ID" value="CAI9772493.1"/>
    <property type="molecule type" value="Genomic_DNA"/>
</dbReference>
<evidence type="ECO:0000256" key="1">
    <source>
        <dbReference type="ARBA" id="ARBA00004123"/>
    </source>
</evidence>
<proteinExistence type="predicted"/>
<name>A0AAD1ZMG3_9LAMI</name>
<dbReference type="GO" id="GO:0005634">
    <property type="term" value="C:nucleus"/>
    <property type="evidence" value="ECO:0007669"/>
    <property type="project" value="UniProtKB-SubCell"/>
</dbReference>